<evidence type="ECO:0000313" key="3">
    <source>
        <dbReference type="EMBL" id="BAD72262.1"/>
    </source>
</evidence>
<dbReference type="Proteomes" id="UP000817658">
    <property type="component" value="Chromosome 1"/>
</dbReference>
<dbReference type="EMBL" id="AP002836">
    <property type="protein sequence ID" value="BAD72262.1"/>
    <property type="molecule type" value="Genomic_DNA"/>
</dbReference>
<reference evidence="4 5" key="2">
    <citation type="journal article" date="2005" name="Nature">
        <title>The map-based sequence of the rice genome.</title>
        <authorList>
            <consortium name="International rice genome sequencing project (IRGSP)"/>
            <person name="Matsumoto T."/>
            <person name="Wu J."/>
            <person name="Kanamori H."/>
            <person name="Katayose Y."/>
            <person name="Fujisawa M."/>
            <person name="Namiki N."/>
            <person name="Mizuno H."/>
            <person name="Yamamoto K."/>
            <person name="Antonio B.A."/>
            <person name="Baba T."/>
            <person name="Sakata K."/>
            <person name="Nagamura Y."/>
            <person name="Aoki H."/>
            <person name="Arikawa K."/>
            <person name="Arita K."/>
            <person name="Bito T."/>
            <person name="Chiden Y."/>
            <person name="Fujitsuka N."/>
            <person name="Fukunaka R."/>
            <person name="Hamada M."/>
            <person name="Harada C."/>
            <person name="Hayashi A."/>
            <person name="Hijishita S."/>
            <person name="Honda M."/>
            <person name="Hosokawa S."/>
            <person name="Ichikawa Y."/>
            <person name="Idonuma A."/>
            <person name="Iijima M."/>
            <person name="Ikeda M."/>
            <person name="Ikeno M."/>
            <person name="Ito K."/>
            <person name="Ito S."/>
            <person name="Ito T."/>
            <person name="Ito Y."/>
            <person name="Ito Y."/>
            <person name="Iwabuchi A."/>
            <person name="Kamiya K."/>
            <person name="Karasawa W."/>
            <person name="Kurita K."/>
            <person name="Katagiri S."/>
            <person name="Kikuta A."/>
            <person name="Kobayashi H."/>
            <person name="Kobayashi N."/>
            <person name="Machita K."/>
            <person name="Maehara T."/>
            <person name="Masukawa M."/>
            <person name="Mizubayashi T."/>
            <person name="Mukai Y."/>
            <person name="Nagasaki H."/>
            <person name="Nagata Y."/>
            <person name="Naito S."/>
            <person name="Nakashima M."/>
            <person name="Nakama Y."/>
            <person name="Nakamichi Y."/>
            <person name="Nakamura M."/>
            <person name="Meguro A."/>
            <person name="Negishi M."/>
            <person name="Ohta I."/>
            <person name="Ohta T."/>
            <person name="Okamoto M."/>
            <person name="Ono N."/>
            <person name="Saji S."/>
            <person name="Sakaguchi M."/>
            <person name="Sakai K."/>
            <person name="Shibata M."/>
            <person name="Shimokawa T."/>
            <person name="Song J."/>
            <person name="Takazaki Y."/>
            <person name="Terasawa K."/>
            <person name="Tsugane M."/>
            <person name="Tsuji K."/>
            <person name="Ueda S."/>
            <person name="Waki K."/>
            <person name="Yamagata H."/>
            <person name="Yamamoto M."/>
            <person name="Yamamoto S."/>
            <person name="Yamane H."/>
            <person name="Yoshiki S."/>
            <person name="Yoshihara R."/>
            <person name="Yukawa K."/>
            <person name="Zhong H."/>
            <person name="Yano M."/>
            <person name="Yuan Q."/>
            <person name="Ouyang S."/>
            <person name="Liu J."/>
            <person name="Jones K.M."/>
            <person name="Gansberger K."/>
            <person name="Moffat K."/>
            <person name="Hill J."/>
            <person name="Bera J."/>
            <person name="Fadrosh D."/>
            <person name="Jin S."/>
            <person name="Johri S."/>
            <person name="Kim M."/>
            <person name="Overton L."/>
            <person name="Reardon M."/>
            <person name="Tsitrin T."/>
            <person name="Vuong H."/>
            <person name="Weaver B."/>
            <person name="Ciecko A."/>
            <person name="Tallon L."/>
            <person name="Jackson J."/>
            <person name="Pai G."/>
            <person name="Aken S.V."/>
            <person name="Utterback T."/>
            <person name="Reidmuller S."/>
            <person name="Feldblyum T."/>
            <person name="Hsiao J."/>
            <person name="Zismann V."/>
            <person name="Iobst S."/>
            <person name="de Vazeille A.R."/>
            <person name="Buell C.R."/>
            <person name="Ying K."/>
            <person name="Li Y."/>
            <person name="Lu T."/>
            <person name="Huang Y."/>
            <person name="Zhao Q."/>
            <person name="Feng Q."/>
            <person name="Zhang L."/>
            <person name="Zhu J."/>
            <person name="Weng Q."/>
            <person name="Mu J."/>
            <person name="Lu Y."/>
            <person name="Fan D."/>
            <person name="Liu Y."/>
            <person name="Guan J."/>
            <person name="Zhang Y."/>
            <person name="Yu S."/>
            <person name="Liu X."/>
            <person name="Zhang Y."/>
            <person name="Hong G."/>
            <person name="Han B."/>
            <person name="Choisne N."/>
            <person name="Demange N."/>
            <person name="Orjeda G."/>
            <person name="Samain S."/>
            <person name="Cattolico L."/>
            <person name="Pelletier E."/>
            <person name="Couloux A."/>
            <person name="Segurens B."/>
            <person name="Wincker P."/>
            <person name="D'Hont A."/>
            <person name="Scarpelli C."/>
            <person name="Weissenbach J."/>
            <person name="Salanoubat M."/>
            <person name="Quetier F."/>
            <person name="Yu Y."/>
            <person name="Kim H.R."/>
            <person name="Rambo T."/>
            <person name="Currie J."/>
            <person name="Collura K."/>
            <person name="Luo M."/>
            <person name="Yang T."/>
            <person name="Ammiraju J.S.S."/>
            <person name="Engler F."/>
            <person name="Soderlund C."/>
            <person name="Wing R.A."/>
            <person name="Palmer L.E."/>
            <person name="de la Bastide M."/>
            <person name="Spiegel L."/>
            <person name="Nascimento L."/>
            <person name="Zutavern T."/>
            <person name="O'Shaughnessy A."/>
            <person name="Dike S."/>
            <person name="Dedhia N."/>
            <person name="Preston R."/>
            <person name="Balija V."/>
            <person name="McCombie W.R."/>
            <person name="Chow T."/>
            <person name="Chen H."/>
            <person name="Chung M."/>
            <person name="Chen C."/>
            <person name="Shaw J."/>
            <person name="Wu H."/>
            <person name="Hsiao K."/>
            <person name="Chao Y."/>
            <person name="Chu M."/>
            <person name="Cheng C."/>
            <person name="Hour A."/>
            <person name="Lee P."/>
            <person name="Lin S."/>
            <person name="Lin Y."/>
            <person name="Liou J."/>
            <person name="Liu S."/>
            <person name="Hsing Y."/>
            <person name="Raghuvanshi S."/>
            <person name="Mohanty A."/>
            <person name="Bharti A.K."/>
            <person name="Gaur A."/>
            <person name="Gupta V."/>
            <person name="Kumar D."/>
            <person name="Ravi V."/>
            <person name="Vij S."/>
            <person name="Kapur A."/>
            <person name="Khurana P."/>
            <person name="Khurana P."/>
            <person name="Khurana J.P."/>
            <person name="Tyagi A.K."/>
            <person name="Gaikwad K."/>
            <person name="Singh A."/>
            <person name="Dalal V."/>
            <person name="Srivastava S."/>
            <person name="Dixit A."/>
            <person name="Pal A.K."/>
            <person name="Ghazi I.A."/>
            <person name="Yadav M."/>
            <person name="Pandit A."/>
            <person name="Bhargava A."/>
            <person name="Sureshbabu K."/>
            <person name="Batra K."/>
            <person name="Sharma T.R."/>
            <person name="Mohapatra T."/>
            <person name="Singh N.K."/>
            <person name="Messing J."/>
            <person name="Nelson A.B."/>
            <person name="Fuks G."/>
            <person name="Kavchok S."/>
            <person name="Keizer G."/>
            <person name="Linton E."/>
            <person name="Llaca V."/>
            <person name="Song R."/>
            <person name="Tanyolac B."/>
            <person name="Young S."/>
            <person name="Ho-Il K."/>
            <person name="Hahn J.H."/>
            <person name="Sangsakoo G."/>
            <person name="Vanavichit A."/>
            <person name="de Mattos Luiz.A.T."/>
            <person name="Zimmer P.D."/>
            <person name="Malone G."/>
            <person name="Dellagostin O."/>
            <person name="de Oliveira A.C."/>
            <person name="Bevan M."/>
            <person name="Bancroft I."/>
            <person name="Minx P."/>
            <person name="Cordum H."/>
            <person name="Wilson R."/>
            <person name="Cheng Z."/>
            <person name="Jin W."/>
            <person name="Jiang J."/>
            <person name="Leong S.A."/>
            <person name="Iwama H."/>
            <person name="Gojobori T."/>
            <person name="Itoh T."/>
            <person name="Niimura Y."/>
            <person name="Fujii Y."/>
            <person name="Habara T."/>
            <person name="Sakai H."/>
            <person name="Sato Y."/>
            <person name="Wilson G."/>
            <person name="Kumar K."/>
            <person name="McCouch S."/>
            <person name="Juretic N."/>
            <person name="Hoen D."/>
            <person name="Wright S."/>
            <person name="Bruskiewich R."/>
            <person name="Bureau T."/>
            <person name="Miyao A."/>
            <person name="Hirochika H."/>
            <person name="Nishikawa T."/>
            <person name="Kadowaki K."/>
            <person name="Sugiura M."/>
            <person name="Burr B."/>
            <person name="Sasaki T."/>
        </authorList>
    </citation>
    <scope>NUCLEOTIDE SEQUENCE [LARGE SCALE GENOMIC DNA]</scope>
    <source>
        <strain evidence="5">cv. Nipponbare</strain>
    </source>
</reference>
<dbReference type="KEGG" id="dosa:Os01g0187700"/>
<evidence type="ECO:0000313" key="4">
    <source>
        <dbReference type="EMBL" id="BAF04167.1"/>
    </source>
</evidence>
<reference evidence="4" key="4">
    <citation type="journal article" date="2007" name="Genome Res.">
        <title>Curated Genome Annotation of Oryza sativa ssp. japonica and Comparative Genome Analysis with Arabidopsis thaliana.</title>
        <authorList>
            <consortium name="The Rice Annotation Project (RAP)"/>
            <person name="Itoh T."/>
            <person name="Tanaka T."/>
            <person name="Barrero R.A."/>
            <person name="Yamasaki C."/>
            <person name="Fujii Y."/>
            <person name="Hilton P.B."/>
            <person name="Antonio B.A."/>
            <person name="Aono H."/>
            <person name="Apweiler R."/>
            <person name="Bruskiewich R."/>
            <person name="Bureau T."/>
            <person name="Burr F."/>
            <person name="Costa de Oliveira A."/>
            <person name="Fuks G."/>
            <person name="Habara T."/>
            <person name="Haberer G."/>
            <person name="Han B."/>
            <person name="Harada E."/>
            <person name="Hiraki A.T."/>
            <person name="Hirochika H."/>
            <person name="Hoen D."/>
            <person name="Hokari H."/>
            <person name="Hosokawa S."/>
            <person name="Hsing Y."/>
            <person name="Ikawa H."/>
            <person name="Ikeo K."/>
            <person name="Imanishi T."/>
            <person name="Ito Y."/>
            <person name="Jaiswal P."/>
            <person name="Kanno M."/>
            <person name="Kawahara Y."/>
            <person name="Kawamura T."/>
            <person name="Kawashima H."/>
            <person name="Khurana J.P."/>
            <person name="Kikuchi S."/>
            <person name="Komatsu S."/>
            <person name="Koyanagi K.O."/>
            <person name="Kubooka H."/>
            <person name="Lieberherr D."/>
            <person name="Lin Y.C."/>
            <person name="Lonsdale D."/>
            <person name="Matsumoto T."/>
            <person name="Matsuya A."/>
            <person name="McCombie W.R."/>
            <person name="Messing J."/>
            <person name="Miyao A."/>
            <person name="Mulder N."/>
            <person name="Nagamura Y."/>
            <person name="Nam J."/>
            <person name="Namiki N."/>
            <person name="Numa H."/>
            <person name="Nurimoto S."/>
            <person name="O'donovan C."/>
            <person name="Ohyanagi H."/>
            <person name="Okido T."/>
            <person name="Oota S."/>
            <person name="Osato N."/>
            <person name="Palmer L.E."/>
            <person name="Quetier F."/>
            <person name="Raghuvanshi S."/>
            <person name="Saichi N."/>
            <person name="Sakai H."/>
            <person name="Sakai Y."/>
            <person name="Sakata K."/>
            <person name="Sakurai T."/>
            <person name="Sato F."/>
            <person name="Sato Y."/>
            <person name="Schoof H."/>
            <person name="Seki M."/>
            <person name="Shibata M."/>
            <person name="Shimizu Y."/>
            <person name="Shinozaki K."/>
            <person name="Shinso Y."/>
            <person name="Singh N.K."/>
            <person name="Smith-White B."/>
            <person name="Takeda J."/>
            <person name="Tanino M."/>
            <person name="Tatusova T."/>
            <person name="Thongjuea S."/>
            <person name="Todokoro F."/>
            <person name="Tsugane M."/>
            <person name="Tyagi A.K."/>
            <person name="Vanavichit A."/>
            <person name="Wang A."/>
            <person name="Wing R.A."/>
            <person name="Yamaguchi K."/>
            <person name="Yamamoto M."/>
            <person name="Yamamoto N."/>
            <person name="Yu Y."/>
            <person name="Zhang H."/>
            <person name="Zhao Q."/>
            <person name="Higo K."/>
            <person name="Burr B."/>
            <person name="Gojobori T."/>
            <person name="Sasaki T."/>
        </authorList>
    </citation>
    <scope>NUCLEOTIDE SEQUENCE</scope>
</reference>
<dbReference type="EMBL" id="AP008207">
    <property type="protein sequence ID" value="BAF04167.1"/>
    <property type="molecule type" value="Genomic_DNA"/>
</dbReference>
<proteinExistence type="predicted"/>
<dbReference type="AlphaFoldDB" id="Q5SNF2"/>
<dbReference type="EMBL" id="AP002816">
    <property type="protein sequence ID" value="BAD72253.1"/>
    <property type="molecule type" value="Genomic_DNA"/>
</dbReference>
<protein>
    <submittedName>
        <fullName evidence="4">Os01g0187700 protein</fullName>
    </submittedName>
</protein>
<gene>
    <name evidence="4" type="ordered locus">Os01g0187700</name>
    <name evidence="3" type="ORF">P0512G09.14</name>
    <name evidence="2" type="ORF">P0695A04.23</name>
</gene>
<accession>Q5SNF2</accession>
<dbReference type="Proteomes" id="UP000000763">
    <property type="component" value="Chromosome 1"/>
</dbReference>
<reference evidence="3" key="1">
    <citation type="journal article" date="2002" name="Nature">
        <title>The genome sequence and structure of rice chromosome 1.</title>
        <authorList>
            <person name="Sasaki T."/>
            <person name="Matsumoto T."/>
            <person name="Yamamoto K."/>
            <person name="Sakata K."/>
            <person name="Baba T."/>
            <person name="Katayose Y."/>
            <person name="Wu J."/>
            <person name="Niimura Y."/>
            <person name="Cheng Z."/>
            <person name="Nagamura Y."/>
            <person name="Antonio B.A."/>
            <person name="Kanamori H."/>
            <person name="Hosokawa S."/>
            <person name="Masukawa M."/>
            <person name="Arikawa K."/>
            <person name="Chiden Y."/>
            <person name="Hayashi M."/>
            <person name="Okamoto M."/>
            <person name="Ando T."/>
            <person name="Aoki H."/>
            <person name="Arita K."/>
            <person name="Hamada M."/>
            <person name="Harada C."/>
            <person name="Hijishita S."/>
            <person name="Honda M."/>
            <person name="Ichikawa Y."/>
            <person name="Idonuma A."/>
            <person name="Iijima M."/>
            <person name="Ikeda M."/>
            <person name="Ikeno M."/>
            <person name="Itoh S."/>
            <person name="Itoh T."/>
            <person name="Itoh Y."/>
            <person name="Itoh Y."/>
            <person name="Iwabuchi A."/>
            <person name="Kamiya K."/>
            <person name="Karasawa W."/>
            <person name="Katagiri S."/>
            <person name="Kikuta A."/>
            <person name="Kobayashi N."/>
            <person name="Kono I."/>
            <person name="Machita K."/>
            <person name="Maehara T."/>
            <person name="Mizuno H."/>
            <person name="Mizubayashi T."/>
            <person name="Mukai Y."/>
            <person name="Nagasaki H."/>
            <person name="Nakashima M."/>
            <person name="Nakama Y."/>
            <person name="Nakamichi Y."/>
            <person name="Nakamura M."/>
            <person name="Namiki N."/>
            <person name="Negishi M."/>
            <person name="Ohta I."/>
            <person name="Ono N."/>
            <person name="Saji S."/>
            <person name="Sakai K."/>
            <person name="Shibata M."/>
            <person name="Shimokawa T."/>
            <person name="Shomura A."/>
            <person name="Song J."/>
            <person name="Takazaki Y."/>
            <person name="Terasawa K."/>
            <person name="Tsuji K."/>
            <person name="Waki K."/>
            <person name="Yamagata H."/>
            <person name="Yamane H."/>
            <person name="Yoshiki S."/>
            <person name="Yoshihara R."/>
            <person name="Yukawa K."/>
            <person name="Zhong H."/>
            <person name="Iwama H."/>
            <person name="Endo T."/>
            <person name="Ito H."/>
            <person name="Hahn J.H."/>
            <person name="Kim H.I."/>
            <person name="Eun M.Y."/>
            <person name="Yano M."/>
            <person name="Jiang J."/>
            <person name="Gojobori T."/>
        </authorList>
    </citation>
    <scope>NUCLEOTIDE SEQUENCE</scope>
</reference>
<reference evidence="4" key="8">
    <citation type="submission" date="2012-08" db="EMBL/GenBank/DDBJ databases">
        <title>The Second Rice Annotation Project Meeting (RAP2).</title>
        <authorList>
            <consortium name="The Rice Annotation Project (RAP)"/>
        </authorList>
    </citation>
    <scope>NUCLEOTIDE SEQUENCE</scope>
</reference>
<reference evidence="4" key="7">
    <citation type="submission" date="2012-08" db="EMBL/GenBank/DDBJ databases">
        <title>Oryza sativa nipponbare(GA3) genomic DNA, chromosome 1.</title>
        <authorList>
            <consortium name="IRGSP(International Rice Genome Sequencing Project)"/>
        </authorList>
    </citation>
    <scope>NUCLEOTIDE SEQUENCE</scope>
</reference>
<evidence type="ECO:0000313" key="5">
    <source>
        <dbReference type="Proteomes" id="UP000000763"/>
    </source>
</evidence>
<sequence length="97" mass="10071">MPLPLPIDLISTPPAPGNGAGEPTTGIPAYGVTRSAHWRTTWSATAPRPQTRRASRTMALVLNDTVTGPPPPWPFSAASRARLSVVAMAGSGEQATV</sequence>
<reference evidence="4" key="3">
    <citation type="journal article" date="2006" name="Nucleic Acids Res.">
        <title>The Rice Annotation Project Database (RAP-DB): hub for Oryza sativa ssp. japonica genome information.</title>
        <authorList>
            <person name="Ohyanagi H."/>
            <person name="Tanaka T."/>
            <person name="Sakai H."/>
            <person name="Shigemoto Y."/>
            <person name="Yamaguchi K."/>
            <person name="Habara T."/>
            <person name="Fujii Y."/>
            <person name="Antonio B.A."/>
            <person name="Nagamura Y."/>
            <person name="Imanishi T."/>
            <person name="Ikeo K."/>
            <person name="Itoh T."/>
            <person name="Gojobori T."/>
            <person name="Sasaki T."/>
        </authorList>
    </citation>
    <scope>NUCLEOTIDE SEQUENCE</scope>
</reference>
<name>Q5SNF2_ORYSJ</name>
<reference evidence="4" key="5">
    <citation type="journal article" date="2008" name="Nucleic Acids Res.">
        <title>The Rice Annotation Project Database (RAP-DB): 2008 update.</title>
        <authorList>
            <consortium name="The Rice Annotation Project (RAP)"/>
            <person name="Tanaka T."/>
            <person name="Antonio B.A."/>
            <person name="Kikuchi S."/>
            <person name="Matsumoto T."/>
            <person name="Nagamura Y."/>
            <person name="Numa H."/>
            <person name="Sakai H."/>
            <person name="Wu J."/>
            <person name="Itoh T."/>
            <person name="Sasaki T."/>
            <person name="Aono R."/>
            <person name="Fujii Y."/>
            <person name="Habara T."/>
            <person name="Harada E."/>
            <person name="Kanno M."/>
            <person name="Kawahara Y."/>
            <person name="Kawashima H."/>
            <person name="Kubooka H."/>
            <person name="Matsuya A."/>
            <person name="Nakaoka H."/>
            <person name="Saichi N."/>
            <person name="Sanbonmatsu R."/>
            <person name="Sato Y."/>
            <person name="Shinso Y."/>
            <person name="Suzuki M."/>
            <person name="Takeda J."/>
            <person name="Tanino M."/>
            <person name="Todokoro F."/>
            <person name="Yamaguchi K."/>
            <person name="Yamamoto N."/>
            <person name="Yamasaki C."/>
            <person name="Imanishi T."/>
            <person name="Okido T."/>
            <person name="Tada M."/>
            <person name="Ikeo K."/>
            <person name="Tateno Y."/>
            <person name="Gojobori T."/>
            <person name="Lin Y.C."/>
            <person name="Wei F.J."/>
            <person name="Hsing Y.I."/>
            <person name="Zhao Q."/>
            <person name="Han B."/>
            <person name="Kramer M.R."/>
            <person name="McCombie R.W."/>
            <person name="Lonsdale D."/>
            <person name="O'Donovan C.C."/>
            <person name="Whitfield E.J."/>
            <person name="Apweiler R."/>
            <person name="Koyanagi K.O."/>
            <person name="Khurana J.P."/>
            <person name="Raghuvanshi S."/>
            <person name="Singh N.K."/>
            <person name="Tyagi A.K."/>
            <person name="Haberer G."/>
            <person name="Fujisawa M."/>
            <person name="Hosokawa S."/>
            <person name="Ito Y."/>
            <person name="Ikawa H."/>
            <person name="Shibata M."/>
            <person name="Yamamoto M."/>
            <person name="Bruskiewich R.M."/>
            <person name="Hoen D.R."/>
            <person name="Bureau TE."/>
            <person name="Namiki N."/>
            <person name="Ohyanagi H."/>
            <person name="Sakai Y."/>
            <person name="Nobushima S."/>
            <person name="Sakata K."/>
            <person name="Barrero R.A."/>
            <person name="Sato Y."/>
            <person name="Souvorov A."/>
            <person name="Smith-White B."/>
            <person name="Tatusova T."/>
            <person name="An S."/>
            <person name="An G."/>
            <person name="OOta S."/>
            <person name="Fuks G."/>
            <person name="Messing J."/>
            <person name="Christie K.R."/>
            <person name="Lieberherr D."/>
            <person name="Kim H."/>
            <person name="Zuccolo A."/>
            <person name="Wing R.A."/>
            <person name="Nobuta K."/>
            <person name="Green P.J."/>
            <person name="Lu C."/>
            <person name="Meyers BC."/>
            <person name="Chaparro C."/>
            <person name="Piegu B."/>
            <person name="Panaud O."/>
            <person name="Echeverria M."/>
        </authorList>
    </citation>
    <scope>NUCLEOTIDE SEQUENCE</scope>
</reference>
<feature type="region of interest" description="Disordered" evidence="1">
    <location>
        <begin position="1"/>
        <end position="29"/>
    </location>
</feature>
<reference evidence="5" key="6">
    <citation type="journal article" date="2008" name="Nucleic Acids Res.">
        <title>The rice annotation project database (RAP-DB): 2008 update.</title>
        <authorList>
            <consortium name="The rice annotation project (RAP)"/>
        </authorList>
    </citation>
    <scope>GENOME REANNOTATION</scope>
    <source>
        <strain evidence="5">cv. Nipponbare</strain>
    </source>
</reference>
<evidence type="ECO:0000256" key="1">
    <source>
        <dbReference type="SAM" id="MobiDB-lite"/>
    </source>
</evidence>
<evidence type="ECO:0000313" key="2">
    <source>
        <dbReference type="EMBL" id="BAD72253.1"/>
    </source>
</evidence>
<accession>Q5SNE0</accession>
<organism evidence="3 5">
    <name type="scientific">Oryza sativa subsp. japonica</name>
    <name type="common">Rice</name>
    <dbReference type="NCBI Taxonomy" id="39947"/>
    <lineage>
        <taxon>Eukaryota</taxon>
        <taxon>Viridiplantae</taxon>
        <taxon>Streptophyta</taxon>
        <taxon>Embryophyta</taxon>
        <taxon>Tracheophyta</taxon>
        <taxon>Spermatophyta</taxon>
        <taxon>Magnoliopsida</taxon>
        <taxon>Liliopsida</taxon>
        <taxon>Poales</taxon>
        <taxon>Poaceae</taxon>
        <taxon>BOP clade</taxon>
        <taxon>Oryzoideae</taxon>
        <taxon>Oryzeae</taxon>
        <taxon>Oryzinae</taxon>
        <taxon>Oryza</taxon>
        <taxon>Oryza sativa</taxon>
    </lineage>
</organism>